<proteinExistence type="inferred from homology"/>
<dbReference type="EMBL" id="JAVTTP010000001">
    <property type="protein sequence ID" value="MDT7827487.1"/>
    <property type="molecule type" value="Genomic_DNA"/>
</dbReference>
<dbReference type="InterPro" id="IPR006016">
    <property type="entry name" value="UspA"/>
</dbReference>
<dbReference type="CDD" id="cd00293">
    <property type="entry name" value="USP-like"/>
    <property type="match status" value="1"/>
</dbReference>
<comment type="similarity">
    <text evidence="1">Belongs to the universal stress protein A family.</text>
</comment>
<evidence type="ECO:0000313" key="4">
    <source>
        <dbReference type="Proteomes" id="UP001250656"/>
    </source>
</evidence>
<reference evidence="3 4" key="1">
    <citation type="submission" date="2023-09" db="EMBL/GenBank/DDBJ databases">
        <title>Novel taxa isolated from Blanes Bay.</title>
        <authorList>
            <person name="Rey-Velasco X."/>
            <person name="Lucena T."/>
        </authorList>
    </citation>
    <scope>NUCLEOTIDE SEQUENCE [LARGE SCALE GENOMIC DNA]</scope>
    <source>
        <strain evidence="3 4">S334</strain>
    </source>
</reference>
<dbReference type="PANTHER" id="PTHR46268">
    <property type="entry name" value="STRESS RESPONSE PROTEIN NHAX"/>
    <property type="match status" value="1"/>
</dbReference>
<feature type="domain" description="UspA" evidence="2">
    <location>
        <begin position="1"/>
        <end position="147"/>
    </location>
</feature>
<name>A0ABU3L321_9FLAO</name>
<protein>
    <submittedName>
        <fullName evidence="3">Universal stress protein</fullName>
    </submittedName>
</protein>
<keyword evidence="4" id="KW-1185">Reference proteome</keyword>
<organism evidence="3 4">
    <name type="scientific">Pricia mediterranea</name>
    <dbReference type="NCBI Taxonomy" id="3076079"/>
    <lineage>
        <taxon>Bacteria</taxon>
        <taxon>Pseudomonadati</taxon>
        <taxon>Bacteroidota</taxon>
        <taxon>Flavobacteriia</taxon>
        <taxon>Flavobacteriales</taxon>
        <taxon>Flavobacteriaceae</taxon>
        <taxon>Pricia</taxon>
    </lineage>
</organism>
<accession>A0ABU3L321</accession>
<dbReference type="PANTHER" id="PTHR46268:SF6">
    <property type="entry name" value="UNIVERSAL STRESS PROTEIN UP12"/>
    <property type="match status" value="1"/>
</dbReference>
<dbReference type="Pfam" id="PF00582">
    <property type="entry name" value="Usp"/>
    <property type="match status" value="1"/>
</dbReference>
<evidence type="ECO:0000259" key="2">
    <source>
        <dbReference type="Pfam" id="PF00582"/>
    </source>
</evidence>
<dbReference type="Gene3D" id="3.40.50.12370">
    <property type="match status" value="1"/>
</dbReference>
<sequence length="280" mass="31917">MKHILLPTDFSENAWNALKYGLEMFKKTECTFYLMHVNPIPTYSGAGTSLSASDDNFRTQILKNSNEDLQELQDRIKTELPKNQAHRFVPLAFYDYFADAVKREAKAKNVDMIIMGTKGASGLKKVTVGSNTGDVITKVAYPLLAVPENAQYTDVAEIAFPTDFQISYDLKVLDTLIEIATMNDADIRILNITKEGRELTEEQQKNKDFLDDYFVDIDHSFHSLTGLKLETAVQAFTESRDIDMIAMVAKNLNFFQRILFRPDVEKISYYTQVPFLVLHE</sequence>
<dbReference type="PRINTS" id="PR01438">
    <property type="entry name" value="UNVRSLSTRESS"/>
</dbReference>
<dbReference type="InterPro" id="IPR006015">
    <property type="entry name" value="Universal_stress_UspA"/>
</dbReference>
<dbReference type="RefSeq" id="WP_314012432.1">
    <property type="nucleotide sequence ID" value="NZ_JAVTTP010000001.1"/>
</dbReference>
<comment type="caution">
    <text evidence="3">The sequence shown here is derived from an EMBL/GenBank/DDBJ whole genome shotgun (WGS) entry which is preliminary data.</text>
</comment>
<evidence type="ECO:0000313" key="3">
    <source>
        <dbReference type="EMBL" id="MDT7827487.1"/>
    </source>
</evidence>
<dbReference type="Proteomes" id="UP001250656">
    <property type="component" value="Unassembled WGS sequence"/>
</dbReference>
<gene>
    <name evidence="3" type="ORF">RQM65_02265</name>
</gene>
<dbReference type="SUPFAM" id="SSF52402">
    <property type="entry name" value="Adenine nucleotide alpha hydrolases-like"/>
    <property type="match status" value="2"/>
</dbReference>
<evidence type="ECO:0000256" key="1">
    <source>
        <dbReference type="ARBA" id="ARBA00008791"/>
    </source>
</evidence>